<dbReference type="Proteomes" id="UP000024635">
    <property type="component" value="Unassembled WGS sequence"/>
</dbReference>
<gene>
    <name evidence="1" type="primary">Acey_s0128.g1443</name>
    <name evidence="1" type="ORF">Y032_0128g1443</name>
</gene>
<keyword evidence="2" id="KW-1185">Reference proteome</keyword>
<protein>
    <recommendedName>
        <fullName evidence="3">7TM GPCR serpentine receptor class x (Srx) domain-containing protein</fullName>
    </recommendedName>
</protein>
<reference evidence="2" key="1">
    <citation type="journal article" date="2015" name="Nat. Genet.">
        <title>The genome and transcriptome of the zoonotic hookworm Ancylostoma ceylanicum identify infection-specific gene families.</title>
        <authorList>
            <person name="Schwarz E.M."/>
            <person name="Hu Y."/>
            <person name="Antoshechkin I."/>
            <person name="Miller M.M."/>
            <person name="Sternberg P.W."/>
            <person name="Aroian R.V."/>
        </authorList>
    </citation>
    <scope>NUCLEOTIDE SEQUENCE</scope>
    <source>
        <strain evidence="2">HY135</strain>
    </source>
</reference>
<name>A0A016T843_9BILA</name>
<evidence type="ECO:0000313" key="2">
    <source>
        <dbReference type="Proteomes" id="UP000024635"/>
    </source>
</evidence>
<comment type="caution">
    <text evidence="1">The sequence shown here is derived from an EMBL/GenBank/DDBJ whole genome shotgun (WGS) entry which is preliminary data.</text>
</comment>
<dbReference type="EMBL" id="JARK01001464">
    <property type="protein sequence ID" value="EYB98789.1"/>
    <property type="molecule type" value="Genomic_DNA"/>
</dbReference>
<dbReference type="AlphaFoldDB" id="A0A016T843"/>
<proteinExistence type="predicted"/>
<evidence type="ECO:0000313" key="1">
    <source>
        <dbReference type="EMBL" id="EYB98789.1"/>
    </source>
</evidence>
<organism evidence="1 2">
    <name type="scientific">Ancylostoma ceylanicum</name>
    <dbReference type="NCBI Taxonomy" id="53326"/>
    <lineage>
        <taxon>Eukaryota</taxon>
        <taxon>Metazoa</taxon>
        <taxon>Ecdysozoa</taxon>
        <taxon>Nematoda</taxon>
        <taxon>Chromadorea</taxon>
        <taxon>Rhabditida</taxon>
        <taxon>Rhabditina</taxon>
        <taxon>Rhabditomorpha</taxon>
        <taxon>Strongyloidea</taxon>
        <taxon>Ancylostomatidae</taxon>
        <taxon>Ancylostomatinae</taxon>
        <taxon>Ancylostoma</taxon>
    </lineage>
</organism>
<sequence length="72" mass="8511">MRSIIALYANIYGSVDVYVLVHEIWFYEIEIMASLSMWVQLIVNKNIRSYIFNRNRRSNTAFMSTVSKQIDS</sequence>
<evidence type="ECO:0008006" key="3">
    <source>
        <dbReference type="Google" id="ProtNLM"/>
    </source>
</evidence>
<accession>A0A016T843</accession>